<gene>
    <name evidence="7" type="ORF">Goklo_017140</name>
</gene>
<keyword evidence="4" id="KW-0804">Transcription</keyword>
<evidence type="ECO:0000256" key="3">
    <source>
        <dbReference type="ARBA" id="ARBA00023125"/>
    </source>
</evidence>
<feature type="domain" description="TF-B3" evidence="6">
    <location>
        <begin position="104"/>
        <end position="195"/>
    </location>
</feature>
<reference evidence="7 8" key="1">
    <citation type="journal article" date="2019" name="Genome Biol. Evol.">
        <title>Insights into the evolution of the New World diploid cottons (Gossypium, subgenus Houzingenia) based on genome sequencing.</title>
        <authorList>
            <person name="Grover C.E."/>
            <person name="Arick M.A. 2nd"/>
            <person name="Thrash A."/>
            <person name="Conover J.L."/>
            <person name="Sanders W.S."/>
            <person name="Peterson D.G."/>
            <person name="Frelichowski J.E."/>
            <person name="Scheffler J.A."/>
            <person name="Scheffler B.E."/>
            <person name="Wendel J.F."/>
        </authorList>
    </citation>
    <scope>NUCLEOTIDE SEQUENCE [LARGE SCALE GENOMIC DNA]</scope>
    <source>
        <strain evidence="7">57</strain>
        <tissue evidence="7">Leaf</tissue>
    </source>
</reference>
<evidence type="ECO:0000313" key="7">
    <source>
        <dbReference type="EMBL" id="MBA0649592.1"/>
    </source>
</evidence>
<evidence type="ECO:0000256" key="2">
    <source>
        <dbReference type="ARBA" id="ARBA00023015"/>
    </source>
</evidence>
<protein>
    <recommendedName>
        <fullName evidence="6">TF-B3 domain-containing protein</fullName>
    </recommendedName>
</protein>
<accession>A0A7J8UGH5</accession>
<name>A0A7J8UGH5_9ROSI</name>
<dbReference type="OrthoDB" id="981607at2759"/>
<dbReference type="Gene3D" id="2.40.330.10">
    <property type="entry name" value="DNA-binding pseudobarrel domain"/>
    <property type="match status" value="1"/>
</dbReference>
<evidence type="ECO:0000256" key="4">
    <source>
        <dbReference type="ARBA" id="ARBA00023163"/>
    </source>
</evidence>
<evidence type="ECO:0000259" key="6">
    <source>
        <dbReference type="PROSITE" id="PS50863"/>
    </source>
</evidence>
<sequence>MVELLVDQAGEKQLIVIFTESSTTPDVLKVTDKRSLQLQFRRIRTGNKMILPSEQWRKLSSNYTIGDGYKIIIERISSTDQYEMVEILSQATTLYQYQIKATTMALLQKTVEQRDLEQLAVTEPYDSEPIPNAATSRSLTVIDERRRPWTFDYRVTRRGRVLSGPQWQNFIRDNIVRVGDTVSIERNDGHGYPAE</sequence>
<comment type="caution">
    <text evidence="7">The sequence shown here is derived from an EMBL/GenBank/DDBJ whole genome shotgun (WGS) entry which is preliminary data.</text>
</comment>
<keyword evidence="3" id="KW-0238">DNA-binding</keyword>
<comment type="subcellular location">
    <subcellularLocation>
        <location evidence="1">Nucleus</location>
    </subcellularLocation>
</comment>
<dbReference type="InterPro" id="IPR015300">
    <property type="entry name" value="DNA-bd_pseudobarrel_sf"/>
</dbReference>
<dbReference type="InterPro" id="IPR003340">
    <property type="entry name" value="B3_DNA-bd"/>
</dbReference>
<organism evidence="7 8">
    <name type="scientific">Gossypium klotzschianum</name>
    <dbReference type="NCBI Taxonomy" id="34286"/>
    <lineage>
        <taxon>Eukaryota</taxon>
        <taxon>Viridiplantae</taxon>
        <taxon>Streptophyta</taxon>
        <taxon>Embryophyta</taxon>
        <taxon>Tracheophyta</taxon>
        <taxon>Spermatophyta</taxon>
        <taxon>Magnoliopsida</taxon>
        <taxon>eudicotyledons</taxon>
        <taxon>Gunneridae</taxon>
        <taxon>Pentapetalae</taxon>
        <taxon>rosids</taxon>
        <taxon>malvids</taxon>
        <taxon>Malvales</taxon>
        <taxon>Malvaceae</taxon>
        <taxon>Malvoideae</taxon>
        <taxon>Gossypium</taxon>
    </lineage>
</organism>
<dbReference type="EMBL" id="JABFAB010000005">
    <property type="protein sequence ID" value="MBA0649592.1"/>
    <property type="molecule type" value="Genomic_DNA"/>
</dbReference>
<dbReference type="Proteomes" id="UP000593573">
    <property type="component" value="Unassembled WGS sequence"/>
</dbReference>
<evidence type="ECO:0000313" key="8">
    <source>
        <dbReference type="Proteomes" id="UP000593573"/>
    </source>
</evidence>
<evidence type="ECO:0000256" key="1">
    <source>
        <dbReference type="ARBA" id="ARBA00004123"/>
    </source>
</evidence>
<dbReference type="SUPFAM" id="SSF101936">
    <property type="entry name" value="DNA-binding pseudobarrel domain"/>
    <property type="match status" value="1"/>
</dbReference>
<dbReference type="GO" id="GO:0005634">
    <property type="term" value="C:nucleus"/>
    <property type="evidence" value="ECO:0007669"/>
    <property type="project" value="UniProtKB-SubCell"/>
</dbReference>
<dbReference type="PROSITE" id="PS50863">
    <property type="entry name" value="B3"/>
    <property type="match status" value="1"/>
</dbReference>
<evidence type="ECO:0000256" key="5">
    <source>
        <dbReference type="ARBA" id="ARBA00023242"/>
    </source>
</evidence>
<keyword evidence="2" id="KW-0805">Transcription regulation</keyword>
<dbReference type="AlphaFoldDB" id="A0A7J8UGH5"/>
<dbReference type="GO" id="GO:0003677">
    <property type="term" value="F:DNA binding"/>
    <property type="evidence" value="ECO:0007669"/>
    <property type="project" value="UniProtKB-KW"/>
</dbReference>
<keyword evidence="5" id="KW-0539">Nucleus</keyword>
<proteinExistence type="predicted"/>
<keyword evidence="8" id="KW-1185">Reference proteome</keyword>